<evidence type="ECO:0000313" key="1">
    <source>
        <dbReference type="EMBL" id="VFK31939.1"/>
    </source>
</evidence>
<dbReference type="EMBL" id="CAADFQ010000094">
    <property type="protein sequence ID" value="VFK34991.1"/>
    <property type="molecule type" value="Genomic_DNA"/>
</dbReference>
<proteinExistence type="predicted"/>
<protein>
    <submittedName>
        <fullName evidence="1">Uncharacterized protein</fullName>
    </submittedName>
</protein>
<organism evidence="1">
    <name type="scientific">Candidatus Kentrum sp. MB</name>
    <dbReference type="NCBI Taxonomy" id="2138164"/>
    <lineage>
        <taxon>Bacteria</taxon>
        <taxon>Pseudomonadati</taxon>
        <taxon>Pseudomonadota</taxon>
        <taxon>Gammaproteobacteria</taxon>
        <taxon>Candidatus Kentrum</taxon>
    </lineage>
</organism>
<dbReference type="EMBL" id="CAADFO010000098">
    <property type="protein sequence ID" value="VFK31939.1"/>
    <property type="molecule type" value="Genomic_DNA"/>
</dbReference>
<evidence type="ECO:0000313" key="2">
    <source>
        <dbReference type="EMBL" id="VFK34991.1"/>
    </source>
</evidence>
<dbReference type="EMBL" id="CAADGH010000099">
    <property type="protein sequence ID" value="VFK77091.1"/>
    <property type="molecule type" value="Genomic_DNA"/>
</dbReference>
<name>A0A450XRP3_9GAMM</name>
<gene>
    <name evidence="1" type="ORF">BECKMB1821G_GA0114241_10983</name>
    <name evidence="3" type="ORF">BECKMB1821H_GA0114242_10993</name>
    <name evidence="2" type="ORF">BECKMB1821I_GA0114274_109411</name>
</gene>
<accession>A0A450XRP3</accession>
<reference evidence="1" key="1">
    <citation type="submission" date="2019-02" db="EMBL/GenBank/DDBJ databases">
        <authorList>
            <person name="Gruber-Vodicka R. H."/>
            <person name="Seah K. B. B."/>
        </authorList>
    </citation>
    <scope>NUCLEOTIDE SEQUENCE</scope>
    <source>
        <strain evidence="1">BECK_BZ197</strain>
        <strain evidence="3">BECK_BZ198</strain>
        <strain evidence="2">BECK_BZ199</strain>
    </source>
</reference>
<evidence type="ECO:0000313" key="3">
    <source>
        <dbReference type="EMBL" id="VFK77091.1"/>
    </source>
</evidence>
<dbReference type="AlphaFoldDB" id="A0A450XRP3"/>
<sequence>MIGIWIFPVPARYAGRNKGNTPKTCTVKISYCHFEKSQKSPLKPLAMVLNDVVVCRNACYPLTFPSIRHTFR</sequence>